<accession>A0A2Y8QFJ9</accession>
<reference evidence="2 5" key="1">
    <citation type="submission" date="2018-08" db="EMBL/GenBank/DDBJ databases">
        <authorList>
            <consortium name="GenomeTrakr network: Whole genome sequencing for foodborne pathogen traceback"/>
        </authorList>
    </citation>
    <scope>NUCLEOTIDE SEQUENCE [LARGE SCALE GENOMIC DNA]</scope>
    <source>
        <strain evidence="2 5">NC_STEC194</strain>
    </source>
</reference>
<dbReference type="Proteomes" id="UP000523197">
    <property type="component" value="Unassembled WGS sequence"/>
</dbReference>
<sequence length="101" mass="11677">MLIDKLKSSPMYPTAEMGKQSKKNHWYVREKGSDQPQDQTWRAWWESRSLGKGHINWRSTCVAENVLDPFNPPSRFEVDFKAPDGSIYNLEFALAPHGPNK</sequence>
<dbReference type="RefSeq" id="WP_000904075.1">
    <property type="nucleotide sequence ID" value="NZ_AP021933.1"/>
</dbReference>
<gene>
    <name evidence="2" type="ORF">B6R15_003706</name>
    <name evidence="3" type="ORF">HLX92_18565</name>
</gene>
<dbReference type="AlphaFoldDB" id="A0A2Y8QFJ9"/>
<evidence type="ECO:0000313" key="2">
    <source>
        <dbReference type="EMBL" id="EFM7862404.1"/>
    </source>
</evidence>
<protein>
    <submittedName>
        <fullName evidence="2">Uncharacterized protein</fullName>
    </submittedName>
</protein>
<dbReference type="Proteomes" id="UP000587626">
    <property type="component" value="Unassembled WGS sequence"/>
</dbReference>
<dbReference type="EMBL" id="JABFNF010000018">
    <property type="protein sequence ID" value="MBA1888168.1"/>
    <property type="molecule type" value="Genomic_DNA"/>
</dbReference>
<evidence type="ECO:0000313" key="3">
    <source>
        <dbReference type="EMBL" id="MBA1888168.1"/>
    </source>
</evidence>
<evidence type="ECO:0000256" key="1">
    <source>
        <dbReference type="SAM" id="MobiDB-lite"/>
    </source>
</evidence>
<reference evidence="3 4" key="2">
    <citation type="submission" date="2020-05" db="EMBL/GenBank/DDBJ databases">
        <title>Epidemiological investigations into extended-spectrum beta-lactam resistant Escherichia coli ST457 carried by Australian Silver gulls identified clonal lineages that cause ExPEC disease.</title>
        <authorList>
            <person name="Nesporova K."/>
            <person name="Wyrsch E.R."/>
            <person name="Valcek A."/>
            <person name="Bitar I."/>
            <person name="Chaw K."/>
            <person name="Harris P."/>
            <person name="Hrabak J."/>
            <person name="Djordjevic S.P."/>
            <person name="Dolejska M."/>
        </authorList>
    </citation>
    <scope>NUCLEOTIDE SEQUENCE [LARGE SCALE GENOMIC DNA]</scope>
    <source>
        <strain evidence="3 4">CE1966</strain>
    </source>
</reference>
<comment type="caution">
    <text evidence="2">The sequence shown here is derived from an EMBL/GenBank/DDBJ whole genome shotgun (WGS) entry which is preliminary data.</text>
</comment>
<feature type="region of interest" description="Disordered" evidence="1">
    <location>
        <begin position="1"/>
        <end position="24"/>
    </location>
</feature>
<organism evidence="2 5">
    <name type="scientific">Escherichia coli</name>
    <dbReference type="NCBI Taxonomy" id="562"/>
    <lineage>
        <taxon>Bacteria</taxon>
        <taxon>Pseudomonadati</taxon>
        <taxon>Pseudomonadota</taxon>
        <taxon>Gammaproteobacteria</taxon>
        <taxon>Enterobacterales</taxon>
        <taxon>Enterobacteriaceae</taxon>
        <taxon>Escherichia</taxon>
    </lineage>
</organism>
<dbReference type="EMBL" id="AATLXB010000054">
    <property type="protein sequence ID" value="EFM7862404.1"/>
    <property type="molecule type" value="Genomic_DNA"/>
</dbReference>
<name>A0A2Y8QFJ9_ECOLX</name>
<evidence type="ECO:0000313" key="5">
    <source>
        <dbReference type="Proteomes" id="UP000587626"/>
    </source>
</evidence>
<evidence type="ECO:0000313" key="4">
    <source>
        <dbReference type="Proteomes" id="UP000523197"/>
    </source>
</evidence>
<proteinExistence type="predicted"/>